<evidence type="ECO:0000256" key="1">
    <source>
        <dbReference type="ARBA" id="ARBA00004141"/>
    </source>
</evidence>
<accession>A0A6G1ILF4</accession>
<dbReference type="OrthoDB" id="10021397at2759"/>
<dbReference type="Pfam" id="PF07690">
    <property type="entry name" value="MFS_1"/>
    <property type="match status" value="1"/>
</dbReference>
<dbReference type="SUPFAM" id="SSF103473">
    <property type="entry name" value="MFS general substrate transporter"/>
    <property type="match status" value="1"/>
</dbReference>
<evidence type="ECO:0000256" key="2">
    <source>
        <dbReference type="ARBA" id="ARBA00022692"/>
    </source>
</evidence>
<dbReference type="PRINTS" id="PR01036">
    <property type="entry name" value="TCRTETB"/>
</dbReference>
<feature type="transmembrane region" description="Helical" evidence="5">
    <location>
        <begin position="127"/>
        <end position="148"/>
    </location>
</feature>
<feature type="transmembrane region" description="Helical" evidence="5">
    <location>
        <begin position="229"/>
        <end position="251"/>
    </location>
</feature>
<proteinExistence type="predicted"/>
<feature type="transmembrane region" description="Helical" evidence="5">
    <location>
        <begin position="365"/>
        <end position="387"/>
    </location>
</feature>
<feature type="transmembrane region" description="Helical" evidence="5">
    <location>
        <begin position="334"/>
        <end position="353"/>
    </location>
</feature>
<evidence type="ECO:0000256" key="3">
    <source>
        <dbReference type="ARBA" id="ARBA00022989"/>
    </source>
</evidence>
<feature type="transmembrane region" description="Helical" evidence="5">
    <location>
        <begin position="39"/>
        <end position="57"/>
    </location>
</feature>
<feature type="transmembrane region" description="Helical" evidence="5">
    <location>
        <begin position="69"/>
        <end position="88"/>
    </location>
</feature>
<dbReference type="PANTHER" id="PTHR23501">
    <property type="entry name" value="MAJOR FACILITATOR SUPERFAMILY"/>
    <property type="match status" value="1"/>
</dbReference>
<dbReference type="Proteomes" id="UP000799291">
    <property type="component" value="Unassembled WGS sequence"/>
</dbReference>
<name>A0A6G1ILF4_9PLEO</name>
<evidence type="ECO:0000256" key="5">
    <source>
        <dbReference type="SAM" id="Phobius"/>
    </source>
</evidence>
<dbReference type="Gene3D" id="1.20.1250.20">
    <property type="entry name" value="MFS general substrate transporter like domains"/>
    <property type="match status" value="1"/>
</dbReference>
<dbReference type="EMBL" id="MU005607">
    <property type="protein sequence ID" value="KAF2678928.1"/>
    <property type="molecule type" value="Genomic_DNA"/>
</dbReference>
<dbReference type="Gene3D" id="1.20.1720.10">
    <property type="entry name" value="Multidrug resistance protein D"/>
    <property type="match status" value="1"/>
</dbReference>
<keyword evidence="2 5" id="KW-0812">Transmembrane</keyword>
<keyword evidence="4 5" id="KW-0472">Membrane</keyword>
<feature type="transmembrane region" description="Helical" evidence="5">
    <location>
        <begin position="154"/>
        <end position="177"/>
    </location>
</feature>
<organism evidence="7 8">
    <name type="scientific">Lentithecium fluviatile CBS 122367</name>
    <dbReference type="NCBI Taxonomy" id="1168545"/>
    <lineage>
        <taxon>Eukaryota</taxon>
        <taxon>Fungi</taxon>
        <taxon>Dikarya</taxon>
        <taxon>Ascomycota</taxon>
        <taxon>Pezizomycotina</taxon>
        <taxon>Dothideomycetes</taxon>
        <taxon>Pleosporomycetidae</taxon>
        <taxon>Pleosporales</taxon>
        <taxon>Massarineae</taxon>
        <taxon>Lentitheciaceae</taxon>
        <taxon>Lentithecium</taxon>
    </lineage>
</organism>
<feature type="transmembrane region" description="Helical" evidence="5">
    <location>
        <begin position="473"/>
        <end position="492"/>
    </location>
</feature>
<feature type="domain" description="Major facilitator superfamily (MFS) profile" evidence="6">
    <location>
        <begin position="4"/>
        <end position="497"/>
    </location>
</feature>
<feature type="non-terminal residue" evidence="7">
    <location>
        <position position="505"/>
    </location>
</feature>
<dbReference type="GO" id="GO:0022857">
    <property type="term" value="F:transmembrane transporter activity"/>
    <property type="evidence" value="ECO:0007669"/>
    <property type="project" value="InterPro"/>
</dbReference>
<dbReference type="InterPro" id="IPR011701">
    <property type="entry name" value="MFS"/>
</dbReference>
<evidence type="ECO:0000313" key="7">
    <source>
        <dbReference type="EMBL" id="KAF2678928.1"/>
    </source>
</evidence>
<feature type="transmembrane region" description="Helical" evidence="5">
    <location>
        <begin position="198"/>
        <end position="223"/>
    </location>
</feature>
<feature type="non-terminal residue" evidence="7">
    <location>
        <position position="1"/>
    </location>
</feature>
<evidence type="ECO:0000313" key="8">
    <source>
        <dbReference type="Proteomes" id="UP000799291"/>
    </source>
</evidence>
<sequence>LLITISSLYLGTFLVALDTTILGTAIPAITTAFHALDEIAWYSSSYLLTLTALQPTFGKLYKLVDTKLLYLASIGVFELGSILCAAAPTSPVFIVGRAVAGIGAAGLMQGSFAIVTKTVPLAKRPFYFGLFVSAFGLSISVGPVAGGVLADRGLWRWCFWVNVPLGAVVAILVAIFLRLEKDVGEAACRTKRGVMQILFQLDVAGSLLIMASVSCLLVAMQWGGQRLPWTSPVIIALLVIFSILLKIFILVEWKMGDDACIPFAVLKQRSIAFGTVYLFMLSMPNFSYGVYIPLFFQAVKGFTASRSGAEILPLALTQILVVTITGVLVSKFGYYTPFIIGGTALSVVGSGLITLLDVDTFHAEWIAYFIICGIGTGMAINLPYTAVSAVLDEANMVTGNALMQFAFQLGGAVSLCNSQTLFLGKLSHSIRTTVQGISSGKVIEAGASDLPGLTDSPAQLLALRLAYQDAVRVVLVFLLVAGAIAFLASFGFEHKNVRKVEEERK</sequence>
<feature type="transmembrane region" description="Helical" evidence="5">
    <location>
        <begin position="271"/>
        <end position="291"/>
    </location>
</feature>
<feature type="transmembrane region" description="Helical" evidence="5">
    <location>
        <begin position="7"/>
        <end position="33"/>
    </location>
</feature>
<evidence type="ECO:0000259" key="6">
    <source>
        <dbReference type="PROSITE" id="PS50850"/>
    </source>
</evidence>
<feature type="transmembrane region" description="Helical" evidence="5">
    <location>
        <begin position="94"/>
        <end position="115"/>
    </location>
</feature>
<keyword evidence="8" id="KW-1185">Reference proteome</keyword>
<dbReference type="CDD" id="cd17502">
    <property type="entry name" value="MFS_Azr1_MDR_like"/>
    <property type="match status" value="1"/>
</dbReference>
<keyword evidence="3 5" id="KW-1133">Transmembrane helix</keyword>
<reference evidence="7" key="1">
    <citation type="journal article" date="2020" name="Stud. Mycol.">
        <title>101 Dothideomycetes genomes: a test case for predicting lifestyles and emergence of pathogens.</title>
        <authorList>
            <person name="Haridas S."/>
            <person name="Albert R."/>
            <person name="Binder M."/>
            <person name="Bloem J."/>
            <person name="Labutti K."/>
            <person name="Salamov A."/>
            <person name="Andreopoulos B."/>
            <person name="Baker S."/>
            <person name="Barry K."/>
            <person name="Bills G."/>
            <person name="Bluhm B."/>
            <person name="Cannon C."/>
            <person name="Castanera R."/>
            <person name="Culley D."/>
            <person name="Daum C."/>
            <person name="Ezra D."/>
            <person name="Gonzalez J."/>
            <person name="Henrissat B."/>
            <person name="Kuo A."/>
            <person name="Liang C."/>
            <person name="Lipzen A."/>
            <person name="Lutzoni F."/>
            <person name="Magnuson J."/>
            <person name="Mondo S."/>
            <person name="Nolan M."/>
            <person name="Ohm R."/>
            <person name="Pangilinan J."/>
            <person name="Park H.-J."/>
            <person name="Ramirez L."/>
            <person name="Alfaro M."/>
            <person name="Sun H."/>
            <person name="Tritt A."/>
            <person name="Yoshinaga Y."/>
            <person name="Zwiers L.-H."/>
            <person name="Turgeon B."/>
            <person name="Goodwin S."/>
            <person name="Spatafora J."/>
            <person name="Crous P."/>
            <person name="Grigoriev I."/>
        </authorList>
    </citation>
    <scope>NUCLEOTIDE SEQUENCE</scope>
    <source>
        <strain evidence="7">CBS 122367</strain>
    </source>
</reference>
<gene>
    <name evidence="7" type="ORF">K458DRAFT_262842</name>
</gene>
<dbReference type="PANTHER" id="PTHR23501:SF199">
    <property type="entry name" value="MFS EFFLUX TRANSPORTER INPD-RELATED"/>
    <property type="match status" value="1"/>
</dbReference>
<dbReference type="InterPro" id="IPR036259">
    <property type="entry name" value="MFS_trans_sf"/>
</dbReference>
<dbReference type="InterPro" id="IPR020846">
    <property type="entry name" value="MFS_dom"/>
</dbReference>
<feature type="transmembrane region" description="Helical" evidence="5">
    <location>
        <begin position="311"/>
        <end position="329"/>
    </location>
</feature>
<protein>
    <submittedName>
        <fullName evidence="7">MFS general substrate transporter</fullName>
    </submittedName>
</protein>
<dbReference type="PROSITE" id="PS50850">
    <property type="entry name" value="MFS"/>
    <property type="match status" value="1"/>
</dbReference>
<comment type="subcellular location">
    <subcellularLocation>
        <location evidence="1">Membrane</location>
        <topology evidence="1">Multi-pass membrane protein</topology>
    </subcellularLocation>
</comment>
<evidence type="ECO:0000256" key="4">
    <source>
        <dbReference type="ARBA" id="ARBA00023136"/>
    </source>
</evidence>
<dbReference type="AlphaFoldDB" id="A0A6G1ILF4"/>
<dbReference type="GO" id="GO:0005886">
    <property type="term" value="C:plasma membrane"/>
    <property type="evidence" value="ECO:0007669"/>
    <property type="project" value="TreeGrafter"/>
</dbReference>